<dbReference type="PANTHER" id="PTHR23333">
    <property type="entry name" value="UBX DOMAIN CONTAINING PROTEIN"/>
    <property type="match status" value="1"/>
</dbReference>
<feature type="domain" description="UBX" evidence="3">
    <location>
        <begin position="104"/>
        <end position="181"/>
    </location>
</feature>
<dbReference type="Proteomes" id="UP000325315">
    <property type="component" value="Unassembled WGS sequence"/>
</dbReference>
<reference evidence="5" key="1">
    <citation type="journal article" date="2019" name="Plant Biotechnol. J.">
        <title>Genome sequencing of the Australian wild diploid species Gossypium australe highlights disease resistance and delayed gland morphogenesis.</title>
        <authorList>
            <person name="Cai Y."/>
            <person name="Cai X."/>
            <person name="Wang Q."/>
            <person name="Wang P."/>
            <person name="Zhang Y."/>
            <person name="Cai C."/>
            <person name="Xu Y."/>
            <person name="Wang K."/>
            <person name="Zhou Z."/>
            <person name="Wang C."/>
            <person name="Geng S."/>
            <person name="Li B."/>
            <person name="Dong Q."/>
            <person name="Hou Y."/>
            <person name="Wang H."/>
            <person name="Ai P."/>
            <person name="Liu Z."/>
            <person name="Yi F."/>
            <person name="Sun M."/>
            <person name="An G."/>
            <person name="Cheng J."/>
            <person name="Zhang Y."/>
            <person name="Shi Q."/>
            <person name="Xie Y."/>
            <person name="Shi X."/>
            <person name="Chang Y."/>
            <person name="Huang F."/>
            <person name="Chen Y."/>
            <person name="Hong S."/>
            <person name="Mi L."/>
            <person name="Sun Q."/>
            <person name="Zhang L."/>
            <person name="Zhou B."/>
            <person name="Peng R."/>
            <person name="Zhang X."/>
            <person name="Liu F."/>
        </authorList>
    </citation>
    <scope>NUCLEOTIDE SEQUENCE [LARGE SCALE GENOMIC DNA]</scope>
    <source>
        <strain evidence="5">cv. PA1801</strain>
    </source>
</reference>
<dbReference type="GO" id="GO:0061025">
    <property type="term" value="P:membrane fusion"/>
    <property type="evidence" value="ECO:0007669"/>
    <property type="project" value="TreeGrafter"/>
</dbReference>
<dbReference type="FunFam" id="3.10.20.90:FF:000179">
    <property type="entry name" value="Plant UBX domain-containing protein 4"/>
    <property type="match status" value="1"/>
</dbReference>
<dbReference type="CDD" id="cd01770">
    <property type="entry name" value="UBX_UBXN2"/>
    <property type="match status" value="1"/>
</dbReference>
<dbReference type="GO" id="GO:0005634">
    <property type="term" value="C:nucleus"/>
    <property type="evidence" value="ECO:0007669"/>
    <property type="project" value="TreeGrafter"/>
</dbReference>
<dbReference type="PANTHER" id="PTHR23333:SF20">
    <property type="entry name" value="NSFL1 COFACTOR P47"/>
    <property type="match status" value="1"/>
</dbReference>
<name>A0A5B6X468_9ROSI</name>
<feature type="compositionally biased region" description="Basic and acidic residues" evidence="2">
    <location>
        <begin position="47"/>
        <end position="61"/>
    </location>
</feature>
<dbReference type="SUPFAM" id="SSF54236">
    <property type="entry name" value="Ubiquitin-like"/>
    <property type="match status" value="1"/>
</dbReference>
<keyword evidence="5" id="KW-1185">Reference proteome</keyword>
<comment type="caution">
    <text evidence="4">The sequence shown here is derived from an EMBL/GenBank/DDBJ whole genome shotgun (WGS) entry which is preliminary data.</text>
</comment>
<dbReference type="GO" id="GO:0031468">
    <property type="term" value="P:nuclear membrane reassembly"/>
    <property type="evidence" value="ECO:0007669"/>
    <property type="project" value="TreeGrafter"/>
</dbReference>
<dbReference type="OrthoDB" id="25887at2759"/>
<evidence type="ECO:0000256" key="1">
    <source>
        <dbReference type="ARBA" id="ARBA00022786"/>
    </source>
</evidence>
<feature type="region of interest" description="Disordered" evidence="2">
    <location>
        <begin position="1"/>
        <end position="104"/>
    </location>
</feature>
<dbReference type="Pfam" id="PF00789">
    <property type="entry name" value="UBX"/>
    <property type="match status" value="1"/>
</dbReference>
<dbReference type="SMART" id="SM00166">
    <property type="entry name" value="UBX"/>
    <property type="match status" value="1"/>
</dbReference>
<dbReference type="GO" id="GO:0005829">
    <property type="term" value="C:cytosol"/>
    <property type="evidence" value="ECO:0007669"/>
    <property type="project" value="TreeGrafter"/>
</dbReference>
<dbReference type="GO" id="GO:0043161">
    <property type="term" value="P:proteasome-mediated ubiquitin-dependent protein catabolic process"/>
    <property type="evidence" value="ECO:0007669"/>
    <property type="project" value="TreeGrafter"/>
</dbReference>
<evidence type="ECO:0000313" key="4">
    <source>
        <dbReference type="EMBL" id="KAA3489029.1"/>
    </source>
</evidence>
<gene>
    <name evidence="4" type="ORF">EPI10_032709</name>
</gene>
<accession>A0A5B6X468</accession>
<sequence>MASRDKKPAKPSSSRAGGIRTLSDLNRPSGPDSDSDSDDPQEYYTGGEKRVGTCKEPEKKRQVAFQGVGRTLGSSSTSAAPEPTTGSSPLNTAPNPSPGLVVDESLPSTSIQLRLADGTRMITRFNLHHTVDDIRSFINAYRPGGATNYQLQIMGFPPKLLTDPTQTIEQAGLANSVVIQKF</sequence>
<dbReference type="EMBL" id="SMMG02000001">
    <property type="protein sequence ID" value="KAA3489029.1"/>
    <property type="molecule type" value="Genomic_DNA"/>
</dbReference>
<keyword evidence="1" id="KW-0833">Ubl conjugation pathway</keyword>
<dbReference type="InterPro" id="IPR029071">
    <property type="entry name" value="Ubiquitin-like_domsf"/>
</dbReference>
<dbReference type="PROSITE" id="PS50033">
    <property type="entry name" value="UBX"/>
    <property type="match status" value="1"/>
</dbReference>
<evidence type="ECO:0000313" key="5">
    <source>
        <dbReference type="Proteomes" id="UP000325315"/>
    </source>
</evidence>
<dbReference type="InterPro" id="IPR001012">
    <property type="entry name" value="UBX_dom"/>
</dbReference>
<dbReference type="GO" id="GO:0007030">
    <property type="term" value="P:Golgi organization"/>
    <property type="evidence" value="ECO:0007669"/>
    <property type="project" value="TreeGrafter"/>
</dbReference>
<dbReference type="AlphaFoldDB" id="A0A5B6X468"/>
<organism evidence="4 5">
    <name type="scientific">Gossypium australe</name>
    <dbReference type="NCBI Taxonomy" id="47621"/>
    <lineage>
        <taxon>Eukaryota</taxon>
        <taxon>Viridiplantae</taxon>
        <taxon>Streptophyta</taxon>
        <taxon>Embryophyta</taxon>
        <taxon>Tracheophyta</taxon>
        <taxon>Spermatophyta</taxon>
        <taxon>Magnoliopsida</taxon>
        <taxon>eudicotyledons</taxon>
        <taxon>Gunneridae</taxon>
        <taxon>Pentapetalae</taxon>
        <taxon>rosids</taxon>
        <taxon>malvids</taxon>
        <taxon>Malvales</taxon>
        <taxon>Malvaceae</taxon>
        <taxon>Malvoideae</taxon>
        <taxon>Gossypium</taxon>
    </lineage>
</organism>
<dbReference type="Gene3D" id="3.10.20.90">
    <property type="entry name" value="Phosphatidylinositol 3-kinase Catalytic Subunit, Chain A, domain 1"/>
    <property type="match status" value="1"/>
</dbReference>
<feature type="compositionally biased region" description="Low complexity" evidence="2">
    <location>
        <begin position="73"/>
        <end position="89"/>
    </location>
</feature>
<dbReference type="GO" id="GO:0043130">
    <property type="term" value="F:ubiquitin binding"/>
    <property type="evidence" value="ECO:0007669"/>
    <property type="project" value="TreeGrafter"/>
</dbReference>
<protein>
    <submittedName>
        <fullName evidence="4">Plant UBX domain-containing protein 4-like</fullName>
    </submittedName>
</protein>
<evidence type="ECO:0000259" key="3">
    <source>
        <dbReference type="PROSITE" id="PS50033"/>
    </source>
</evidence>
<proteinExistence type="predicted"/>
<evidence type="ECO:0000256" key="2">
    <source>
        <dbReference type="SAM" id="MobiDB-lite"/>
    </source>
</evidence>
<dbReference type="GO" id="GO:0000045">
    <property type="term" value="P:autophagosome assembly"/>
    <property type="evidence" value="ECO:0007669"/>
    <property type="project" value="TreeGrafter"/>
</dbReference>